<dbReference type="Gene3D" id="1.10.287.130">
    <property type="match status" value="1"/>
</dbReference>
<dbReference type="SMART" id="SM00387">
    <property type="entry name" value="HATPase_c"/>
    <property type="match status" value="1"/>
</dbReference>
<organism evidence="9 10">
    <name type="scientific">Dankookia rubra</name>
    <dbReference type="NCBI Taxonomy" id="1442381"/>
    <lineage>
        <taxon>Bacteria</taxon>
        <taxon>Pseudomonadati</taxon>
        <taxon>Pseudomonadota</taxon>
        <taxon>Alphaproteobacteria</taxon>
        <taxon>Acetobacterales</taxon>
        <taxon>Roseomonadaceae</taxon>
        <taxon>Dankookia</taxon>
    </lineage>
</organism>
<comment type="caution">
    <text evidence="9">The sequence shown here is derived from an EMBL/GenBank/DDBJ whole genome shotgun (WGS) entry which is preliminary data.</text>
</comment>
<dbReference type="Gene3D" id="3.40.50.2300">
    <property type="match status" value="2"/>
</dbReference>
<feature type="modified residue" description="4-aspartylphosphate" evidence="5">
    <location>
        <position position="862"/>
    </location>
</feature>
<evidence type="ECO:0000313" key="9">
    <source>
        <dbReference type="EMBL" id="TDH64559.1"/>
    </source>
</evidence>
<dbReference type="GO" id="GO:0000155">
    <property type="term" value="F:phosphorelay sensor kinase activity"/>
    <property type="evidence" value="ECO:0007669"/>
    <property type="project" value="InterPro"/>
</dbReference>
<proteinExistence type="predicted"/>
<dbReference type="Pfam" id="PF02518">
    <property type="entry name" value="HATPase_c"/>
    <property type="match status" value="1"/>
</dbReference>
<keyword evidence="10" id="KW-1185">Reference proteome</keyword>
<evidence type="ECO:0000256" key="5">
    <source>
        <dbReference type="PROSITE-ProRule" id="PRU00169"/>
    </source>
</evidence>
<dbReference type="InterPro" id="IPR036097">
    <property type="entry name" value="HisK_dim/P_sf"/>
</dbReference>
<keyword evidence="3 5" id="KW-0597">Phosphoprotein</keyword>
<dbReference type="SMART" id="SM00448">
    <property type="entry name" value="REC"/>
    <property type="match status" value="2"/>
</dbReference>
<dbReference type="InterPro" id="IPR036890">
    <property type="entry name" value="HATPase_C_sf"/>
</dbReference>
<feature type="domain" description="Histidine kinase" evidence="7">
    <location>
        <begin position="430"/>
        <end position="650"/>
    </location>
</feature>
<dbReference type="Gene3D" id="3.30.565.10">
    <property type="entry name" value="Histidine kinase-like ATPase, C-terminal domain"/>
    <property type="match status" value="1"/>
</dbReference>
<dbReference type="InterPro" id="IPR005467">
    <property type="entry name" value="His_kinase_dom"/>
</dbReference>
<dbReference type="PRINTS" id="PR00344">
    <property type="entry name" value="BCTRLSENSOR"/>
</dbReference>
<keyword evidence="6" id="KW-1133">Transmembrane helix</keyword>
<dbReference type="PANTHER" id="PTHR45339">
    <property type="entry name" value="HYBRID SIGNAL TRANSDUCTION HISTIDINE KINASE J"/>
    <property type="match status" value="1"/>
</dbReference>
<dbReference type="CDD" id="cd00082">
    <property type="entry name" value="HisKA"/>
    <property type="match status" value="1"/>
</dbReference>
<dbReference type="SMART" id="SM00388">
    <property type="entry name" value="HisKA"/>
    <property type="match status" value="1"/>
</dbReference>
<dbReference type="SUPFAM" id="SSF55874">
    <property type="entry name" value="ATPase domain of HSP90 chaperone/DNA topoisomerase II/histidine kinase"/>
    <property type="match status" value="1"/>
</dbReference>
<evidence type="ECO:0000259" key="7">
    <source>
        <dbReference type="PROSITE" id="PS50109"/>
    </source>
</evidence>
<feature type="domain" description="Response regulatory" evidence="8">
    <location>
        <begin position="813"/>
        <end position="930"/>
    </location>
</feature>
<dbReference type="PROSITE" id="PS50110">
    <property type="entry name" value="RESPONSE_REGULATORY"/>
    <property type="match status" value="2"/>
</dbReference>
<dbReference type="Pfam" id="PF00072">
    <property type="entry name" value="Response_reg"/>
    <property type="match status" value="2"/>
</dbReference>
<comment type="catalytic activity">
    <reaction evidence="1">
        <text>ATP + protein L-histidine = ADP + protein N-phospho-L-histidine.</text>
        <dbReference type="EC" id="2.7.13.3"/>
    </reaction>
</comment>
<keyword evidence="6" id="KW-0812">Transmembrane</keyword>
<evidence type="ECO:0000256" key="6">
    <source>
        <dbReference type="SAM" id="Phobius"/>
    </source>
</evidence>
<dbReference type="OrthoDB" id="9801651at2"/>
<dbReference type="Proteomes" id="UP000295096">
    <property type="component" value="Unassembled WGS sequence"/>
</dbReference>
<feature type="modified residue" description="4-aspartylphosphate" evidence="5">
    <location>
        <position position="720"/>
    </location>
</feature>
<dbReference type="CDD" id="cd16922">
    <property type="entry name" value="HATPase_EvgS-ArcB-TorS-like"/>
    <property type="match status" value="1"/>
</dbReference>
<reference evidence="9 10" key="1">
    <citation type="journal article" date="2016" name="J. Microbiol.">
        <title>Dankookia rubra gen. nov., sp. nov., an alphaproteobacterium isolated from sediment of a shallow stream.</title>
        <authorList>
            <person name="Kim W.H."/>
            <person name="Kim D.H."/>
            <person name="Kang K."/>
            <person name="Ahn T.Y."/>
        </authorList>
    </citation>
    <scope>NUCLEOTIDE SEQUENCE [LARGE SCALE GENOMIC DNA]</scope>
    <source>
        <strain evidence="9 10">JCM30602</strain>
    </source>
</reference>
<dbReference type="InterPro" id="IPR011006">
    <property type="entry name" value="CheY-like_superfamily"/>
</dbReference>
<dbReference type="SUPFAM" id="SSF52172">
    <property type="entry name" value="CheY-like"/>
    <property type="match status" value="2"/>
</dbReference>
<keyword evidence="4" id="KW-0902">Two-component regulatory system</keyword>
<dbReference type="SUPFAM" id="SSF47384">
    <property type="entry name" value="Homodimeric domain of signal transducing histidine kinase"/>
    <property type="match status" value="1"/>
</dbReference>
<dbReference type="AlphaFoldDB" id="A0A4R5QP26"/>
<keyword evidence="6" id="KW-0472">Membrane</keyword>
<dbReference type="InterPro" id="IPR003594">
    <property type="entry name" value="HATPase_dom"/>
</dbReference>
<feature type="transmembrane region" description="Helical" evidence="6">
    <location>
        <begin position="95"/>
        <end position="116"/>
    </location>
</feature>
<dbReference type="PROSITE" id="PS50109">
    <property type="entry name" value="HIS_KIN"/>
    <property type="match status" value="1"/>
</dbReference>
<dbReference type="FunFam" id="3.30.565.10:FF:000010">
    <property type="entry name" value="Sensor histidine kinase RcsC"/>
    <property type="match status" value="1"/>
</dbReference>
<evidence type="ECO:0000313" key="10">
    <source>
        <dbReference type="Proteomes" id="UP000295096"/>
    </source>
</evidence>
<gene>
    <name evidence="9" type="ORF">E2C06_01040</name>
</gene>
<dbReference type="InterPro" id="IPR003661">
    <property type="entry name" value="HisK_dim/P_dom"/>
</dbReference>
<evidence type="ECO:0000256" key="1">
    <source>
        <dbReference type="ARBA" id="ARBA00000085"/>
    </source>
</evidence>
<dbReference type="Gene3D" id="3.30.450.20">
    <property type="entry name" value="PAS domain"/>
    <property type="match status" value="1"/>
</dbReference>
<evidence type="ECO:0000259" key="8">
    <source>
        <dbReference type="PROSITE" id="PS50110"/>
    </source>
</evidence>
<dbReference type="Pfam" id="PF00512">
    <property type="entry name" value="HisKA"/>
    <property type="match status" value="1"/>
</dbReference>
<accession>A0A4R5QP26</accession>
<protein>
    <recommendedName>
        <fullName evidence="2">histidine kinase</fullName>
        <ecNumber evidence="2">2.7.13.3</ecNumber>
    </recommendedName>
</protein>
<feature type="domain" description="Response regulatory" evidence="8">
    <location>
        <begin position="666"/>
        <end position="786"/>
    </location>
</feature>
<dbReference type="CDD" id="cd17546">
    <property type="entry name" value="REC_hyHK_CKI1_RcsC-like"/>
    <property type="match status" value="1"/>
</dbReference>
<dbReference type="PANTHER" id="PTHR45339:SF5">
    <property type="entry name" value="HISTIDINE KINASE"/>
    <property type="match status" value="1"/>
</dbReference>
<name>A0A4R5QP26_9PROT</name>
<dbReference type="InterPro" id="IPR004358">
    <property type="entry name" value="Sig_transdc_His_kin-like_C"/>
</dbReference>
<dbReference type="EC" id="2.7.13.3" evidence="2"/>
<evidence type="ECO:0000256" key="3">
    <source>
        <dbReference type="ARBA" id="ARBA00022553"/>
    </source>
</evidence>
<evidence type="ECO:0000256" key="4">
    <source>
        <dbReference type="ARBA" id="ARBA00023012"/>
    </source>
</evidence>
<sequence length="935" mass="98285">MAKYSGHMQTCRRPRARTAARRSPAMGAAACGVEAAGVAGPGTGCDNAGNEMASKKTTIHAISDAIMRPPPGFHAILRRSLRLVPPTAAEPRPRLLFGAAVGLVLACLVSVVYYVVFERGQRDALVDAEKLTRSVAGSLADQLTRASQTVDLVLNDLAAQPADRLPAGLDAQLAARMRDVAPLRALLLADAAGFVVAATQPALVGRSIADRDWFRALAAGEAVTKVGAPEAGRFLAPGGSGRSIAETRLWSIPLARAVSGGGGFAGAAVALFNPDYLVSVSRRYAEAFDVEIRLHSFSGQLLARSDGSAAGIGGSNPGAWLFRDFLPQRESGTFRGTDESGRVVVGSFAVTRAGTFVVEVTRDRQAALAPVYRLGWLLTGGIGIAAAVTFLALWLLVRQAETLRLQGARLAVSEAEAVAAGRAKDEFLAAMSHEIRTPLHGVIGMAGVLMDTPLDPLQRRYAETIEKSAEHLTMVLSDILDFSKLEIGGMDHEEVPFDIEAELGTIVELFAPRVANRGVQLACALAPDVPARVVGDPGRFRQLLFNLVGNAVKFTESGWIEVAVSTEREGSGWRLTCRVSDTGIGLDPQQVPMLFERFTQADVSIRRRYGGTGLGLAICRRLAESMGGTIGAAARPGGGSIFRFDILLGAVETPDAGDPFLLRGRQVLVVDDLALNREIMARQLIACGAEPTVAADAAEAMTALRAARLAGRPFDAVVLDGQMSDGDGEALARRVHAEPGGPRPALVLCSSGTGLIRGAPAAALFDAVLLKPALPSRLREALLHALRLQTLGPGGGAAVRPVAPPPGEAPRTRVLLVEDNATNQLVMRSILQRAGCHVDVAADGSEGVSAARRHAYGLILMDLQMPVMDGLEATRQIRAAPGPNRAARIIGLTAAVGENFRAQCLAAGMDAYLPKPVQRGVLLAELGLTEPARPA</sequence>
<dbReference type="EMBL" id="SMSJ01000001">
    <property type="protein sequence ID" value="TDH64559.1"/>
    <property type="molecule type" value="Genomic_DNA"/>
</dbReference>
<dbReference type="InterPro" id="IPR001789">
    <property type="entry name" value="Sig_transdc_resp-reg_receiver"/>
</dbReference>
<feature type="transmembrane region" description="Helical" evidence="6">
    <location>
        <begin position="374"/>
        <end position="397"/>
    </location>
</feature>
<evidence type="ECO:0000256" key="2">
    <source>
        <dbReference type="ARBA" id="ARBA00012438"/>
    </source>
</evidence>